<dbReference type="EMBL" id="CAADFN010000003">
    <property type="protein sequence ID" value="VFK13567.1"/>
    <property type="molecule type" value="Genomic_DNA"/>
</dbReference>
<protein>
    <submittedName>
        <fullName evidence="1">Uncharacterized protein</fullName>
    </submittedName>
</protein>
<sequence>MYLNLKDDLKDALGERETPSDRGLCVVSGEVGKAPKLAGMRWRVPFIQRGAMCLIGKDGSGLGTKAQGFVGYRGYWRR</sequence>
<evidence type="ECO:0000313" key="1">
    <source>
        <dbReference type="EMBL" id="VFK13567.1"/>
    </source>
</evidence>
<organism evidence="1">
    <name type="scientific">Candidatus Kentrum sp. LFY</name>
    <dbReference type="NCBI Taxonomy" id="2126342"/>
    <lineage>
        <taxon>Bacteria</taxon>
        <taxon>Pseudomonadati</taxon>
        <taxon>Pseudomonadota</taxon>
        <taxon>Gammaproteobacteria</taxon>
        <taxon>Candidatus Kentrum</taxon>
    </lineage>
</organism>
<accession>A0A450W953</accession>
<dbReference type="AlphaFoldDB" id="A0A450W953"/>
<gene>
    <name evidence="1" type="ORF">BECKLFY1418C_GA0070996_100390</name>
</gene>
<reference evidence="1" key="1">
    <citation type="submission" date="2019-02" db="EMBL/GenBank/DDBJ databases">
        <authorList>
            <person name="Gruber-Vodicka R. H."/>
            <person name="Seah K. B. B."/>
        </authorList>
    </citation>
    <scope>NUCLEOTIDE SEQUENCE</scope>
    <source>
        <strain evidence="1">BECK_BY7</strain>
    </source>
</reference>
<proteinExistence type="predicted"/>
<name>A0A450W953_9GAMM</name>